<keyword evidence="3" id="KW-0813">Transport</keyword>
<keyword evidence="6 8" id="KW-1133">Transmembrane helix</keyword>
<feature type="transmembrane region" description="Helical" evidence="8">
    <location>
        <begin position="33"/>
        <end position="51"/>
    </location>
</feature>
<dbReference type="Proteomes" id="UP000178764">
    <property type="component" value="Unassembled WGS sequence"/>
</dbReference>
<comment type="similarity">
    <text evidence="2">Belongs to the autoinducer-2 exporter (AI-2E) (TC 2.A.86) family.</text>
</comment>
<evidence type="ECO:0000256" key="3">
    <source>
        <dbReference type="ARBA" id="ARBA00022448"/>
    </source>
</evidence>
<protein>
    <recommendedName>
        <fullName evidence="11">AI-2E family transporter</fullName>
    </recommendedName>
</protein>
<feature type="transmembrane region" description="Helical" evidence="8">
    <location>
        <begin position="245"/>
        <end position="271"/>
    </location>
</feature>
<evidence type="ECO:0000256" key="5">
    <source>
        <dbReference type="ARBA" id="ARBA00022692"/>
    </source>
</evidence>
<evidence type="ECO:0000256" key="6">
    <source>
        <dbReference type="ARBA" id="ARBA00022989"/>
    </source>
</evidence>
<dbReference type="AlphaFoldDB" id="A0A1F5DMJ9"/>
<sequence length="336" mass="36828">MENKVKFDISWSTIAKIALGVFAIWFLYAIREIVVLFFIVLVIVAALGPLVDRMSKYIPRALALVILTLFFLGLLTAIGFLIIPPIVNQISQLAINLPIIIEKLGPFYTNIQQSISSYQESLFNVSSQIGRVTSGIYSTTIGFFSGVVAIFTILVLSFYMLLEKDSIHSFFHSITPEEHKDRVIEIIRKISFKMGSWLRGQFLLMTIVGVLDGIALMILGVPYALTLAVWGGLTEVIPYVGPWLGMVPAVIIAYTVSPLKAILVLAIYVVIQQMESQFLAPKIMGRAVGLSPVIIILALLIGAKLMGILGVVIAVPAAAAVAVVLQEWPELKKIRG</sequence>
<comment type="subcellular location">
    <subcellularLocation>
        <location evidence="1">Cell membrane</location>
        <topology evidence="1">Multi-pass membrane protein</topology>
    </subcellularLocation>
</comment>
<organism evidence="9 10">
    <name type="scientific">Candidatus Berkelbacteria bacterium RBG_13_40_8</name>
    <dbReference type="NCBI Taxonomy" id="1797467"/>
    <lineage>
        <taxon>Bacteria</taxon>
        <taxon>Candidatus Berkelbacteria</taxon>
    </lineage>
</organism>
<dbReference type="InterPro" id="IPR002549">
    <property type="entry name" value="AI-2E-like"/>
</dbReference>
<evidence type="ECO:0000256" key="1">
    <source>
        <dbReference type="ARBA" id="ARBA00004651"/>
    </source>
</evidence>
<proteinExistence type="inferred from homology"/>
<dbReference type="PANTHER" id="PTHR21716">
    <property type="entry name" value="TRANSMEMBRANE PROTEIN"/>
    <property type="match status" value="1"/>
</dbReference>
<dbReference type="EMBL" id="MEZT01000022">
    <property type="protein sequence ID" value="OGD56335.1"/>
    <property type="molecule type" value="Genomic_DNA"/>
</dbReference>
<reference evidence="9 10" key="1">
    <citation type="journal article" date="2016" name="Nat. Commun.">
        <title>Thousands of microbial genomes shed light on interconnected biogeochemical processes in an aquifer system.</title>
        <authorList>
            <person name="Anantharaman K."/>
            <person name="Brown C.T."/>
            <person name="Hug L.A."/>
            <person name="Sharon I."/>
            <person name="Castelle C.J."/>
            <person name="Probst A.J."/>
            <person name="Thomas B.C."/>
            <person name="Singh A."/>
            <person name="Wilkins M.J."/>
            <person name="Karaoz U."/>
            <person name="Brodie E.L."/>
            <person name="Williams K.H."/>
            <person name="Hubbard S.S."/>
            <person name="Banfield J.F."/>
        </authorList>
    </citation>
    <scope>NUCLEOTIDE SEQUENCE [LARGE SCALE GENOMIC DNA]</scope>
</reference>
<evidence type="ECO:0000313" key="9">
    <source>
        <dbReference type="EMBL" id="OGD56335.1"/>
    </source>
</evidence>
<keyword evidence="5 8" id="KW-0812">Transmembrane</keyword>
<keyword evidence="7 8" id="KW-0472">Membrane</keyword>
<feature type="transmembrane region" description="Helical" evidence="8">
    <location>
        <begin position="307"/>
        <end position="325"/>
    </location>
</feature>
<name>A0A1F5DMJ9_9BACT</name>
<dbReference type="PANTHER" id="PTHR21716:SF53">
    <property type="entry name" value="PERMEASE PERM-RELATED"/>
    <property type="match status" value="1"/>
</dbReference>
<feature type="transmembrane region" description="Helical" evidence="8">
    <location>
        <begin position="7"/>
        <end position="27"/>
    </location>
</feature>
<comment type="caution">
    <text evidence="9">The sequence shown here is derived from an EMBL/GenBank/DDBJ whole genome shotgun (WGS) entry which is preliminary data.</text>
</comment>
<keyword evidence="4" id="KW-1003">Cell membrane</keyword>
<evidence type="ECO:0000256" key="8">
    <source>
        <dbReference type="SAM" id="Phobius"/>
    </source>
</evidence>
<dbReference type="GO" id="GO:0005886">
    <property type="term" value="C:plasma membrane"/>
    <property type="evidence" value="ECO:0007669"/>
    <property type="project" value="UniProtKB-SubCell"/>
</dbReference>
<feature type="transmembrane region" description="Helical" evidence="8">
    <location>
        <begin position="283"/>
        <end position="301"/>
    </location>
</feature>
<evidence type="ECO:0000256" key="4">
    <source>
        <dbReference type="ARBA" id="ARBA00022475"/>
    </source>
</evidence>
<evidence type="ECO:0000256" key="2">
    <source>
        <dbReference type="ARBA" id="ARBA00009773"/>
    </source>
</evidence>
<feature type="transmembrane region" description="Helical" evidence="8">
    <location>
        <begin position="141"/>
        <end position="162"/>
    </location>
</feature>
<evidence type="ECO:0000313" key="10">
    <source>
        <dbReference type="Proteomes" id="UP000178764"/>
    </source>
</evidence>
<feature type="transmembrane region" description="Helical" evidence="8">
    <location>
        <begin position="63"/>
        <end position="83"/>
    </location>
</feature>
<evidence type="ECO:0008006" key="11">
    <source>
        <dbReference type="Google" id="ProtNLM"/>
    </source>
</evidence>
<evidence type="ECO:0000256" key="7">
    <source>
        <dbReference type="ARBA" id="ARBA00023136"/>
    </source>
</evidence>
<feature type="transmembrane region" description="Helical" evidence="8">
    <location>
        <begin position="202"/>
        <end position="225"/>
    </location>
</feature>
<gene>
    <name evidence="9" type="ORF">A2V71_01265</name>
</gene>
<dbReference type="GO" id="GO:0055085">
    <property type="term" value="P:transmembrane transport"/>
    <property type="evidence" value="ECO:0007669"/>
    <property type="project" value="TreeGrafter"/>
</dbReference>
<accession>A0A1F5DMJ9</accession>
<dbReference type="Pfam" id="PF01594">
    <property type="entry name" value="AI-2E_transport"/>
    <property type="match status" value="1"/>
</dbReference>